<evidence type="ECO:0000313" key="1">
    <source>
        <dbReference type="EMBL" id="PIZ88834.1"/>
    </source>
</evidence>
<comment type="caution">
    <text evidence="1">The sequence shown here is derived from an EMBL/GenBank/DDBJ whole genome shotgun (WGS) entry which is preliminary data.</text>
</comment>
<evidence type="ECO:0000313" key="2">
    <source>
        <dbReference type="Proteomes" id="UP000230760"/>
    </source>
</evidence>
<dbReference type="Proteomes" id="UP000230760">
    <property type="component" value="Unassembled WGS sequence"/>
</dbReference>
<name>A0A2M7UXY6_9BACT</name>
<proteinExistence type="predicted"/>
<protein>
    <submittedName>
        <fullName evidence="1">Uncharacterized protein</fullName>
    </submittedName>
</protein>
<reference evidence="2" key="1">
    <citation type="submission" date="2017-09" db="EMBL/GenBank/DDBJ databases">
        <title>Depth-based differentiation of microbial function through sediment-hosted aquifers and enrichment of novel symbionts in the deep terrestrial subsurface.</title>
        <authorList>
            <person name="Probst A.J."/>
            <person name="Ladd B."/>
            <person name="Jarett J.K."/>
            <person name="Geller-Mcgrath D.E."/>
            <person name="Sieber C.M.K."/>
            <person name="Emerson J.B."/>
            <person name="Anantharaman K."/>
            <person name="Thomas B.C."/>
            <person name="Malmstrom R."/>
            <person name="Stieglmeier M."/>
            <person name="Klingl A."/>
            <person name="Woyke T."/>
            <person name="Ryan C.M."/>
            <person name="Banfield J.F."/>
        </authorList>
    </citation>
    <scope>NUCLEOTIDE SEQUENCE [LARGE SCALE GENOMIC DNA]</scope>
</reference>
<accession>A0A2M7UXY6</accession>
<organism evidence="1 2">
    <name type="scientific">Candidatus Nealsonbacteria bacterium CG_4_10_14_0_2_um_filter_38_17</name>
    <dbReference type="NCBI Taxonomy" id="1974680"/>
    <lineage>
        <taxon>Bacteria</taxon>
        <taxon>Candidatus Nealsoniibacteriota</taxon>
    </lineage>
</organism>
<dbReference type="AlphaFoldDB" id="A0A2M7UXY6"/>
<sequence>MGNNSRIKGNVYSNGSVIASSGTGYIDNSIIVARNGNKIQGLSVAEDATVHTCENSAITGILTYVSGGSVVNCTAGESIKTRPDEIEAKDLPITPAQITDWKSEAAAGGIITSNVYYSSTTQFLGPIQIGTPEAPKSLTVTNNAVLKVTGTIYVTGDIIFENNVIIELDRDSYGSFSGVILADGKITVDNNAILRGSGETGSYLLLLSTNSSVDPVSPAISVGNNATGAIFYATSGLIYLNNNVEAREITSYKLQINNNAEVQYESGLQDTMFSSGPGASWVVESWKEIE</sequence>
<gene>
    <name evidence="1" type="ORF">COX90_02525</name>
</gene>
<dbReference type="EMBL" id="PFPB01000044">
    <property type="protein sequence ID" value="PIZ88834.1"/>
    <property type="molecule type" value="Genomic_DNA"/>
</dbReference>